<dbReference type="EMBL" id="JAGGMQ010000001">
    <property type="protein sequence ID" value="MBP2170905.1"/>
    <property type="molecule type" value="Genomic_DNA"/>
</dbReference>
<comment type="caution">
    <text evidence="7">The sequence shown here is derived from an EMBL/GenBank/DDBJ whole genome shotgun (WGS) entry which is preliminary data.</text>
</comment>
<evidence type="ECO:0000259" key="5">
    <source>
        <dbReference type="Pfam" id="PF12255"/>
    </source>
</evidence>
<sequence>MQTTEALRLNPPSLPSGGGAISGLKSDTPVAAPDGAASLSIALPVSSGRGYAPALALSYHSQRGNGPFGIGWDLDLPSVRRRSDKGVPLYDVSDEFIGPDGEVLVAVQTSSGEEKRTASSLLEGGDTLGKFTVRSYRSRSESDFSRLEYWTPDGGSGLDFWVLYLPDGQVHMLGRNPQARIWDPQNHAHTAAWLLESSVSASGEQIYYQYRGEDNKGCDAAELKAHPDAGSAAEIDTDSRAYDGAQRYLVAAYYGNKKAARSLPALTTQVREYDWIFVVKIDYGVRVTSKESPPSWQRPTYGDWAYRRDVFSRYQYGFNLRTRRLARQVLLFHRLNTLKGSKNEGEPLELISRLLLDYNENASLTTLNWLQQMAYEQGTRTLRQLPQHEFYWHSFDTPTNVSWQPQALGGLNPLQPWQLVDLNGEGMAGILYQDSGGWWYRAPERQAGNVSDAVSWGNATPVPVIPAARAGGTLADLNGDGYLEWVITAPGIAGRYQRTPESGWLHFTPLAALPTEYRHPRAQLADILGAGLSDMLLIGPRSVRLYAAQGDGWARGKTVVQSEDITLPVPGADARALVAFSDMAGSGQQQLVEIRQEGVRYWPNLGHGRFGQPIAMPGFTVSDFNPDQLYLADIDGTGTTDLIYLRSDQLQIWRNQCGNRFAAPFTVRLPAGVRYDRTCYLYLADLQGLGVASLLLTVPHPTPRHWLCNLSTAKSGLLSGMNNNMGARHRFFYRSSAQFWLDEKAAAQATSVPIPSCYLPFAVHCLQRVEVQDEITGNLLVSSIRYRHGAWDRKARELRGFGWVEVSDTDTVAAAGSAKEISMPAVQRSWYATGLPELDKQLTNEYWQGDKAAFAGFTPRFTADSGDNEQALEADNPGLYWLQRGLRGLLLRSELYGHDGSSQATVPYSVTENRPQVRLVQSKGNYPVVWSSVAVSRTYLYERVSSDPQCSEQIVLTSDEYGQPLRQLTVNYPRRARPATSPWPDSLPASLFADSYDDQQQWLRLQLQQSSQHHLSNLPNGIWRLGLADRSRGDIYTYAASSVPTGGLTLEHLLKSDSLVAPQQPSVLTGQQQIWYLNAQSQPSTRAPAFPPRVAFIESAELDQEMVSQLAGSVTESHLTQAGWQQADYLFPRDSEKDKKLWVARQGYLSYASKDNFWLPVSYQETQLTGKVTVTRTDYDCAIKQLTDASGLTISADYNWLFLQPYRITDANNNQYSVTFDALGRVTTMRFSGTENGQQSGYSNASVTIPVSASDAFELVKKGSLPVAQCVAYIADSWWSTTRQAGAKMPPHVVILTTDRYDSDPAQQIRQQIVFNDGFGRVLQVSVRQENGAAWQQNDDNSLSTDSHGQLVEVNTTHRWAISGRAEYDNKGQLVRQYQPFFLDGWKYVRDDSAREDLYADTHYYDPIGRETEVKTAKGWLRRRLYTPWFVVSEDENDTAAEIEQETS</sequence>
<reference evidence="8" key="1">
    <citation type="submission" date="2023-07" db="EMBL/GenBank/DDBJ databases">
        <title>Genome mining of underrepresented organisms for secondary metabolites.</title>
        <authorList>
            <person name="D'Agostino P.M."/>
        </authorList>
    </citation>
    <scope>NUCLEOTIDE SEQUENCE [LARGE SCALE GENOMIC DNA]</scope>
    <source>
        <strain evidence="8">WS4403</strain>
    </source>
</reference>
<protein>
    <recommendedName>
        <fullName evidence="9">Virulence protein</fullName>
    </recommendedName>
</protein>
<evidence type="ECO:0008006" key="9">
    <source>
        <dbReference type="Google" id="ProtNLM"/>
    </source>
</evidence>
<keyword evidence="8" id="KW-1185">Reference proteome</keyword>
<dbReference type="InterPro" id="IPR022045">
    <property type="entry name" value="TcdB_toxin_mid/N"/>
</dbReference>
<name>A0ABS4PFN1_9GAMM</name>
<proteinExistence type="predicted"/>
<evidence type="ECO:0000256" key="1">
    <source>
        <dbReference type="ARBA" id="ARBA00004613"/>
    </source>
</evidence>
<dbReference type="Pfam" id="PF12255">
    <property type="entry name" value="TcdB_toxin_midC"/>
    <property type="match status" value="1"/>
</dbReference>
<organism evidence="7 8">
    <name type="scientific">Winslowiella toletana</name>
    <dbReference type="NCBI Taxonomy" id="92490"/>
    <lineage>
        <taxon>Bacteria</taxon>
        <taxon>Pseudomonadati</taxon>
        <taxon>Pseudomonadota</taxon>
        <taxon>Gammaproteobacteria</taxon>
        <taxon>Enterobacterales</taxon>
        <taxon>Erwiniaceae</taxon>
        <taxon>Winslowiella</taxon>
    </lineage>
</organism>
<gene>
    <name evidence="7" type="ORF">J2125_004097</name>
</gene>
<comment type="subcellular location">
    <subcellularLocation>
        <location evidence="1">Secreted</location>
    </subcellularLocation>
</comment>
<evidence type="ECO:0000313" key="8">
    <source>
        <dbReference type="Proteomes" id="UP001195624"/>
    </source>
</evidence>
<dbReference type="InterPro" id="IPR022044">
    <property type="entry name" value="TcdB_toxin_mid/C"/>
</dbReference>
<evidence type="ECO:0000256" key="3">
    <source>
        <dbReference type="ARBA" id="ARBA00023026"/>
    </source>
</evidence>
<dbReference type="SUPFAM" id="SSF69318">
    <property type="entry name" value="Integrin alpha N-terminal domain"/>
    <property type="match status" value="1"/>
</dbReference>
<keyword evidence="3" id="KW-0843">Virulence</keyword>
<evidence type="ECO:0000313" key="7">
    <source>
        <dbReference type="EMBL" id="MBP2170905.1"/>
    </source>
</evidence>
<dbReference type="InterPro" id="IPR028994">
    <property type="entry name" value="Integrin_alpha_N"/>
</dbReference>
<evidence type="ECO:0000259" key="6">
    <source>
        <dbReference type="Pfam" id="PF12256"/>
    </source>
</evidence>
<feature type="domain" description="Insecticide toxin TcdB middle/N-terminal" evidence="6">
    <location>
        <begin position="658"/>
        <end position="814"/>
    </location>
</feature>
<dbReference type="Proteomes" id="UP001195624">
    <property type="component" value="Unassembled WGS sequence"/>
</dbReference>
<dbReference type="PRINTS" id="PR01341">
    <property type="entry name" value="SALSPVBPROT"/>
</dbReference>
<dbReference type="InterPro" id="IPR003284">
    <property type="entry name" value="Sal_SpvB"/>
</dbReference>
<evidence type="ECO:0000256" key="2">
    <source>
        <dbReference type="ARBA" id="ARBA00022525"/>
    </source>
</evidence>
<feature type="domain" description="Insecticide toxin TcdB middle/C-terminal" evidence="5">
    <location>
        <begin position="881"/>
        <end position="1027"/>
    </location>
</feature>
<dbReference type="RefSeq" id="WP_017801827.1">
    <property type="nucleotide sequence ID" value="NZ_JAGGMQ010000001.1"/>
</dbReference>
<dbReference type="Pfam" id="PF12256">
    <property type="entry name" value="TcdB_toxin_midN"/>
    <property type="match status" value="1"/>
</dbReference>
<keyword evidence="2" id="KW-0964">Secreted</keyword>
<accession>A0ABS4PFN1</accession>
<dbReference type="Pfam" id="PF03534">
    <property type="entry name" value="SpvB"/>
    <property type="match status" value="1"/>
</dbReference>
<feature type="region of interest" description="Disordered" evidence="4">
    <location>
        <begin position="1"/>
        <end position="26"/>
    </location>
</feature>
<evidence type="ECO:0000256" key="4">
    <source>
        <dbReference type="SAM" id="MobiDB-lite"/>
    </source>
</evidence>